<dbReference type="AlphaFoldDB" id="A0AAD5VTW3"/>
<proteinExistence type="predicted"/>
<organism evidence="2 3">
    <name type="scientific">Leucocoprinus birnbaumii</name>
    <dbReference type="NCBI Taxonomy" id="56174"/>
    <lineage>
        <taxon>Eukaryota</taxon>
        <taxon>Fungi</taxon>
        <taxon>Dikarya</taxon>
        <taxon>Basidiomycota</taxon>
        <taxon>Agaricomycotina</taxon>
        <taxon>Agaricomycetes</taxon>
        <taxon>Agaricomycetidae</taxon>
        <taxon>Agaricales</taxon>
        <taxon>Agaricineae</taxon>
        <taxon>Agaricaceae</taxon>
        <taxon>Leucocoprinus</taxon>
    </lineage>
</organism>
<dbReference type="InterPro" id="IPR046528">
    <property type="entry name" value="DUF6593"/>
</dbReference>
<protein>
    <recommendedName>
        <fullName evidence="1">DUF6593 domain-containing protein</fullName>
    </recommendedName>
</protein>
<dbReference type="Proteomes" id="UP001213000">
    <property type="component" value="Unassembled WGS sequence"/>
</dbReference>
<comment type="caution">
    <text evidence="2">The sequence shown here is derived from an EMBL/GenBank/DDBJ whole genome shotgun (WGS) entry which is preliminary data.</text>
</comment>
<dbReference type="EMBL" id="JANIEX010000277">
    <property type="protein sequence ID" value="KAJ3569642.1"/>
    <property type="molecule type" value="Genomic_DNA"/>
</dbReference>
<keyword evidence="3" id="KW-1185">Reference proteome</keyword>
<accession>A0AAD5VTW3</accession>
<gene>
    <name evidence="2" type="ORF">NP233_g4915</name>
</gene>
<name>A0AAD5VTW3_9AGAR</name>
<dbReference type="Pfam" id="PF20236">
    <property type="entry name" value="DUF6593"/>
    <property type="match status" value="1"/>
</dbReference>
<sequence length="187" mass="21136">MHLTLTTRNPRNSDYIAEDGHVLYKVDKPHTFTTGTVTMRKSAGESLRGQIVNLGFMPRSNFTDGVIPNSFLIIDLYLRANFFGKRDGSRGGKRIFTASDGRQYTWKPFGKHLELYRNDGTKTLVVKYKEYRSGLVPFQKQRSASLEIDSSCIPILDEIIMTFIYCEKLRKDRRRSNSAAAAGAAAS</sequence>
<feature type="domain" description="DUF6593" evidence="1">
    <location>
        <begin position="9"/>
        <end position="172"/>
    </location>
</feature>
<reference evidence="2" key="1">
    <citation type="submission" date="2022-07" db="EMBL/GenBank/DDBJ databases">
        <title>Genome Sequence of Leucocoprinus birnbaumii.</title>
        <authorList>
            <person name="Buettner E."/>
        </authorList>
    </citation>
    <scope>NUCLEOTIDE SEQUENCE</scope>
    <source>
        <strain evidence="2">VT141</strain>
    </source>
</reference>
<evidence type="ECO:0000313" key="3">
    <source>
        <dbReference type="Proteomes" id="UP001213000"/>
    </source>
</evidence>
<evidence type="ECO:0000313" key="2">
    <source>
        <dbReference type="EMBL" id="KAJ3569642.1"/>
    </source>
</evidence>
<evidence type="ECO:0000259" key="1">
    <source>
        <dbReference type="Pfam" id="PF20236"/>
    </source>
</evidence>